<feature type="site" description="Important for catalytic activity" evidence="9">
    <location>
        <position position="108"/>
    </location>
</feature>
<dbReference type="GO" id="GO:0042351">
    <property type="term" value="P:'de novo' GDP-L-fucose biosynthetic process"/>
    <property type="evidence" value="ECO:0007669"/>
    <property type="project" value="UniProtKB-UniRule"/>
</dbReference>
<evidence type="ECO:0000256" key="3">
    <source>
        <dbReference type="ARBA" id="ARBA00012371"/>
    </source>
</evidence>
<dbReference type="GO" id="GO:0050577">
    <property type="term" value="F:GDP-L-fucose synthase activity"/>
    <property type="evidence" value="ECO:0007669"/>
    <property type="project" value="UniProtKB-UniRule"/>
</dbReference>
<feature type="binding site" evidence="9">
    <location>
        <position position="180"/>
    </location>
    <ligand>
        <name>NADP(+)</name>
        <dbReference type="ChEBI" id="CHEBI:58349"/>
    </ligand>
</feature>
<keyword evidence="7 9" id="KW-0511">Multifunctional enzyme</keyword>
<dbReference type="PANTHER" id="PTHR43238">
    <property type="entry name" value="GDP-L-FUCOSE SYNTHASE"/>
    <property type="match status" value="1"/>
</dbReference>
<evidence type="ECO:0000256" key="8">
    <source>
        <dbReference type="ARBA" id="ARBA00051935"/>
    </source>
</evidence>
<evidence type="ECO:0000313" key="12">
    <source>
        <dbReference type="Proteomes" id="UP000032431"/>
    </source>
</evidence>
<dbReference type="Gene3D" id="3.90.25.10">
    <property type="entry name" value="UDP-galactose 4-epimerase, domain 1"/>
    <property type="match status" value="1"/>
</dbReference>
<dbReference type="OrthoDB" id="9811425at2"/>
<feature type="binding site" evidence="9">
    <location>
        <position position="203"/>
    </location>
    <ligand>
        <name>substrate</name>
    </ligand>
</feature>
<dbReference type="UniPathway" id="UPA00128">
    <property type="reaction ID" value="UER00191"/>
</dbReference>
<dbReference type="Pfam" id="PF01370">
    <property type="entry name" value="Epimerase"/>
    <property type="match status" value="1"/>
</dbReference>
<evidence type="ECO:0000256" key="4">
    <source>
        <dbReference type="ARBA" id="ARBA00022857"/>
    </source>
</evidence>
<dbReference type="STRING" id="29343.CCDG5_2007"/>
<dbReference type="PATRIC" id="fig|29343.3.peg.2131"/>
<evidence type="ECO:0000313" key="11">
    <source>
        <dbReference type="EMBL" id="CDZ25099.1"/>
    </source>
</evidence>
<feature type="site" description="Important for catalytic activity" evidence="9">
    <location>
        <position position="110"/>
    </location>
</feature>
<evidence type="ECO:0000256" key="9">
    <source>
        <dbReference type="HAMAP-Rule" id="MF_00956"/>
    </source>
</evidence>
<dbReference type="Proteomes" id="UP000032431">
    <property type="component" value="Chromosome I"/>
</dbReference>
<dbReference type="InterPro" id="IPR028614">
    <property type="entry name" value="GDP_fucose/colitose_synth"/>
</dbReference>
<dbReference type="CDD" id="cd05239">
    <property type="entry name" value="GDP_FS_SDR_e"/>
    <property type="match status" value="1"/>
</dbReference>
<accession>A0A078KVB8</accession>
<dbReference type="GO" id="GO:0070401">
    <property type="term" value="F:NADP+ binding"/>
    <property type="evidence" value="ECO:0007669"/>
    <property type="project" value="UniProtKB-UniRule"/>
</dbReference>
<feature type="binding site" evidence="9">
    <location>
        <position position="188"/>
    </location>
    <ligand>
        <name>substrate</name>
    </ligand>
</feature>
<evidence type="ECO:0000256" key="7">
    <source>
        <dbReference type="ARBA" id="ARBA00023268"/>
    </source>
</evidence>
<feature type="binding site" evidence="9">
    <location>
        <position position="270"/>
    </location>
    <ligand>
        <name>substrate</name>
    </ligand>
</feature>
<keyword evidence="6 9" id="KW-0413">Isomerase</keyword>
<evidence type="ECO:0000256" key="6">
    <source>
        <dbReference type="ARBA" id="ARBA00023235"/>
    </source>
</evidence>
<dbReference type="SUPFAM" id="SSF51735">
    <property type="entry name" value="NAD(P)-binding Rossmann-fold domains"/>
    <property type="match status" value="1"/>
</dbReference>
<comment type="caution">
    <text evidence="9">Lacks conserved residue(s) required for the propagation of feature annotation.</text>
</comment>
<comment type="pathway">
    <text evidence="1 9">Nucleotide-sugar biosynthesis; GDP-L-fucose biosynthesis via de novo pathway; GDP-L-fucose from GDP-alpha-D-mannose: step 2/2.</text>
</comment>
<protein>
    <recommendedName>
        <fullName evidence="3 9">GDP-L-fucose synthase</fullName>
        <ecNumber evidence="3 9">1.1.1.271</ecNumber>
    </recommendedName>
    <alternativeName>
        <fullName evidence="9">GDP-4-keto-6-deoxy-D-mannose-3,5-epimerase-4-reductase</fullName>
    </alternativeName>
</protein>
<feature type="active site" description="Proton donor/acceptor" evidence="9">
    <location>
        <position position="137"/>
    </location>
</feature>
<dbReference type="InterPro" id="IPR036291">
    <property type="entry name" value="NAD(P)-bd_dom_sf"/>
</dbReference>
<dbReference type="Gene3D" id="3.40.50.720">
    <property type="entry name" value="NAD(P)-binding Rossmann-like Domain"/>
    <property type="match status" value="1"/>
</dbReference>
<dbReference type="AlphaFoldDB" id="A0A078KVB8"/>
<dbReference type="FunFam" id="3.40.50.720:FF:000101">
    <property type="entry name" value="GDP-L-fucose synthase"/>
    <property type="match status" value="1"/>
</dbReference>
<keyword evidence="5 9" id="KW-0560">Oxidoreductase</keyword>
<feature type="binding site" evidence="9">
    <location>
        <position position="210"/>
    </location>
    <ligand>
        <name>substrate</name>
    </ligand>
</feature>
<dbReference type="EC" id="1.1.1.271" evidence="3 9"/>
<organism evidence="11 12">
    <name type="scientific">[Clostridium] cellulosi</name>
    <dbReference type="NCBI Taxonomy" id="29343"/>
    <lineage>
        <taxon>Bacteria</taxon>
        <taxon>Bacillati</taxon>
        <taxon>Bacillota</taxon>
        <taxon>Clostridia</taxon>
        <taxon>Eubacteriales</taxon>
        <taxon>Oscillospiraceae</taxon>
        <taxon>Oscillospiraceae incertae sedis</taxon>
    </lineage>
</organism>
<dbReference type="PANTHER" id="PTHR43238:SF1">
    <property type="entry name" value="GDP-L-FUCOSE SYNTHASE"/>
    <property type="match status" value="1"/>
</dbReference>
<dbReference type="EMBL" id="LM995447">
    <property type="protein sequence ID" value="CDZ25099.1"/>
    <property type="molecule type" value="Genomic_DNA"/>
</dbReference>
<dbReference type="InterPro" id="IPR001509">
    <property type="entry name" value="Epimerase_deHydtase"/>
</dbReference>
<evidence type="ECO:0000256" key="2">
    <source>
        <dbReference type="ARBA" id="ARBA00005959"/>
    </source>
</evidence>
<dbReference type="HAMAP" id="MF_00956">
    <property type="entry name" value="GDP_fucose_synth"/>
    <property type="match status" value="1"/>
</dbReference>
<evidence type="ECO:0000256" key="1">
    <source>
        <dbReference type="ARBA" id="ARBA00004883"/>
    </source>
</evidence>
<evidence type="ECO:0000259" key="10">
    <source>
        <dbReference type="Pfam" id="PF01370"/>
    </source>
</evidence>
<feature type="binding site" evidence="9">
    <location>
        <begin position="11"/>
        <end position="17"/>
    </location>
    <ligand>
        <name>NADP(+)</name>
        <dbReference type="ChEBI" id="CHEBI:58349"/>
    </ligand>
</feature>
<feature type="binding site" evidence="9">
    <location>
        <position position="141"/>
    </location>
    <ligand>
        <name>NADP(+)</name>
        <dbReference type="ChEBI" id="CHEBI:58349"/>
    </ligand>
</feature>
<gene>
    <name evidence="11" type="primary">GER1</name>
    <name evidence="9" type="synonym">fcl</name>
    <name evidence="11" type="ORF">CCDG5_2007</name>
</gene>
<feature type="binding site" evidence="9">
    <location>
        <begin position="106"/>
        <end position="109"/>
    </location>
    <ligand>
        <name>NADP(+)</name>
        <dbReference type="ChEBI" id="CHEBI:58349"/>
    </ligand>
</feature>
<dbReference type="HOGENOM" id="CLU_007383_18_0_9"/>
<name>A0A078KVB8_9FIRM</name>
<sequence>MDKGSKIYVAGHTGMVGSAIVRSLVRQGYTNIVSATHKELDLTNQAQTEAFFEREKPEYVFLAAAKVGGIHANDTYPADFIMENMAIQCNVLRSAFKNHVRKLMLLGSSCIYPKKCPQPIKEEYLLTGELEPTNEAYALAKISGIKMCQSYNKQYGTKYISVMPASLYGVNDRFDIENSHVIPSMIIKFHKAKVNNSPVVELWGTGTPLREFLYVDDMADACVYLMNNYEGNEFINIGSGQEISIRELAEKIKKVVGYEGKIVFDSSKPDGTPRRVLDNTKIFKTGWKPKVSLDEGLEREYKYYLDNIVGSH</sequence>
<keyword evidence="4 9" id="KW-0521">NADP</keyword>
<comment type="catalytic activity">
    <reaction evidence="8 9">
        <text>GDP-beta-L-fucose + NADP(+) = GDP-4-dehydro-alpha-D-rhamnose + NADPH + H(+)</text>
        <dbReference type="Rhea" id="RHEA:18885"/>
        <dbReference type="ChEBI" id="CHEBI:15378"/>
        <dbReference type="ChEBI" id="CHEBI:57273"/>
        <dbReference type="ChEBI" id="CHEBI:57783"/>
        <dbReference type="ChEBI" id="CHEBI:57964"/>
        <dbReference type="ChEBI" id="CHEBI:58349"/>
        <dbReference type="EC" id="1.1.1.271"/>
    </reaction>
</comment>
<feature type="domain" description="NAD-dependent epimerase/dehydratase" evidence="10">
    <location>
        <begin position="7"/>
        <end position="238"/>
    </location>
</feature>
<evidence type="ECO:0000256" key="5">
    <source>
        <dbReference type="ARBA" id="ARBA00023002"/>
    </source>
</evidence>
<dbReference type="KEGG" id="ccel:CCDG5_2007"/>
<comment type="function">
    <text evidence="9">Catalyzes the two-step NADP-dependent conversion of GDP-4-dehydro-6-deoxy-D-mannose to GDP-fucose, involving an epimerase and a reductase reaction.</text>
</comment>
<reference evidence="12" key="1">
    <citation type="submission" date="2014-07" db="EMBL/GenBank/DDBJ databases">
        <authorList>
            <person name="Wibberg D."/>
        </authorList>
    </citation>
    <scope>NUCLEOTIDE SEQUENCE [LARGE SCALE GENOMIC DNA]</scope>
    <source>
        <strain evidence="12">DG5</strain>
    </source>
</reference>
<keyword evidence="12" id="KW-1185">Reference proteome</keyword>
<comment type="similarity">
    <text evidence="2 9">Belongs to the NAD(P)-dependent epimerase/dehydratase family. Fucose synthase subfamily.</text>
</comment>
<proteinExistence type="inferred from homology"/>
<dbReference type="GO" id="GO:0016853">
    <property type="term" value="F:isomerase activity"/>
    <property type="evidence" value="ECO:0007669"/>
    <property type="project" value="UniProtKB-KW"/>
</dbReference>